<dbReference type="InterPro" id="IPR017452">
    <property type="entry name" value="GPCR_Rhodpsn_7TM"/>
</dbReference>
<feature type="transmembrane region" description="Helical" evidence="12">
    <location>
        <begin position="96"/>
        <end position="118"/>
    </location>
</feature>
<dbReference type="InParanoid" id="A0A3Q7PYC0"/>
<feature type="transmembrane region" description="Helical" evidence="12">
    <location>
        <begin position="138"/>
        <end position="156"/>
    </location>
</feature>
<evidence type="ECO:0000256" key="11">
    <source>
        <dbReference type="RuleBase" id="RU000688"/>
    </source>
</evidence>
<feature type="domain" description="G-protein coupled receptors family 1 profile" evidence="14">
    <location>
        <begin position="39"/>
        <end position="286"/>
    </location>
</feature>
<sequence>MNNFTFFTEFILLGLSADCHIQTLLFVLFLGIYLLTLMGNLVMILVIIGDSHLHIPMYFFLGHLSFLDICFSSVTMPQMLQNFLSQKKSISVWGCITQSFFFLLSGCAEASLLSAMAYDRYAAVCHPLLYTMVMNRPLCMVMVSAAWVMGFLYSLVNNLFIHKLHFCGSNIISHFCCELPSLFPLSCTDPTANKFLLSGSSGFLGLLTLPLILFSYSRIISAILNIRSSEGQAKAFSTCSSHLTVVLLFYGTALFRYISPASGSVLERVISIQYSVITSLLNPLIYSLKNQEVKAALQRMLSYISSHFVLGPVAPLTVVNAAFPVGSEQFLTLQRLFSPPPQGPPGTRSQRLNERRNTSHTNWPGALISTQGKKKRKIQVLREPPPERPTPEYFGF</sequence>
<keyword evidence="5 12" id="KW-0552">Olfaction</keyword>
<dbReference type="GO" id="GO:0005886">
    <property type="term" value="C:plasma membrane"/>
    <property type="evidence" value="ECO:0007669"/>
    <property type="project" value="UniProtKB-SubCell"/>
</dbReference>
<dbReference type="RefSeq" id="XP_025738520.1">
    <property type="nucleotide sequence ID" value="XM_025882735.1"/>
</dbReference>
<dbReference type="PANTHER" id="PTHR26452">
    <property type="entry name" value="OLFACTORY RECEPTOR"/>
    <property type="match status" value="1"/>
</dbReference>
<dbReference type="SUPFAM" id="SSF81321">
    <property type="entry name" value="Family A G protein-coupled receptor-like"/>
    <property type="match status" value="1"/>
</dbReference>
<dbReference type="Gene3D" id="1.20.1070.10">
    <property type="entry name" value="Rhodopsin 7-helix transmembrane proteins"/>
    <property type="match status" value="1"/>
</dbReference>
<keyword evidence="15" id="KW-1185">Reference proteome</keyword>
<protein>
    <recommendedName>
        <fullName evidence="12">Olfactory receptor</fullName>
    </recommendedName>
</protein>
<evidence type="ECO:0000256" key="12">
    <source>
        <dbReference type="RuleBase" id="RU363047"/>
    </source>
</evidence>
<feature type="transmembrane region" description="Helical" evidence="12">
    <location>
        <begin position="300"/>
        <end position="323"/>
    </location>
</feature>
<evidence type="ECO:0000313" key="16">
    <source>
        <dbReference type="RefSeq" id="XP_025738520.1"/>
    </source>
</evidence>
<dbReference type="AlphaFoldDB" id="A0A3Q7PYC0"/>
<dbReference type="GO" id="GO:0004984">
    <property type="term" value="F:olfactory receptor activity"/>
    <property type="evidence" value="ECO:0007669"/>
    <property type="project" value="InterPro"/>
</dbReference>
<evidence type="ECO:0000259" key="14">
    <source>
        <dbReference type="PROSITE" id="PS50262"/>
    </source>
</evidence>
<evidence type="ECO:0000256" key="9">
    <source>
        <dbReference type="ARBA" id="ARBA00023170"/>
    </source>
</evidence>
<name>A0A3Q7PYC0_CALUR</name>
<evidence type="ECO:0000256" key="8">
    <source>
        <dbReference type="ARBA" id="ARBA00023136"/>
    </source>
</evidence>
<dbReference type="PRINTS" id="PR00237">
    <property type="entry name" value="GPCRRHODOPSN"/>
</dbReference>
<dbReference type="FunFam" id="1.20.1070.10:FF:000015">
    <property type="entry name" value="Olfactory receptor"/>
    <property type="match status" value="1"/>
</dbReference>
<keyword evidence="10 11" id="KW-0807">Transducer</keyword>
<dbReference type="Pfam" id="PF13853">
    <property type="entry name" value="7tm_4"/>
    <property type="match status" value="1"/>
</dbReference>
<evidence type="ECO:0000256" key="1">
    <source>
        <dbReference type="ARBA" id="ARBA00003929"/>
    </source>
</evidence>
<reference evidence="16" key="2">
    <citation type="submission" date="2025-08" db="UniProtKB">
        <authorList>
            <consortium name="RefSeq"/>
        </authorList>
    </citation>
    <scope>IDENTIFICATION</scope>
    <source>
        <tissue evidence="16">Blood</tissue>
    </source>
</reference>
<comment type="similarity">
    <text evidence="11">Belongs to the G-protein coupled receptor 1 family.</text>
</comment>
<evidence type="ECO:0000256" key="6">
    <source>
        <dbReference type="ARBA" id="ARBA00022989"/>
    </source>
</evidence>
<keyword evidence="9 11" id="KW-0675">Receptor</keyword>
<evidence type="ECO:0000256" key="10">
    <source>
        <dbReference type="ARBA" id="ARBA00023224"/>
    </source>
</evidence>
<gene>
    <name evidence="16" type="primary">LOC112832203</name>
</gene>
<dbReference type="InterPro" id="IPR000276">
    <property type="entry name" value="GPCR_Rhodpsn"/>
</dbReference>
<feature type="transmembrane region" description="Helical" evidence="12">
    <location>
        <begin position="195"/>
        <end position="214"/>
    </location>
</feature>
<evidence type="ECO:0000313" key="15">
    <source>
        <dbReference type="Proteomes" id="UP000286641"/>
    </source>
</evidence>
<evidence type="ECO:0000256" key="4">
    <source>
        <dbReference type="ARBA" id="ARBA00022692"/>
    </source>
</evidence>
<keyword evidence="8 12" id="KW-0472">Membrane</keyword>
<comment type="function">
    <text evidence="1">Putative odorant or sperm cell receptor.</text>
</comment>
<evidence type="ECO:0000256" key="7">
    <source>
        <dbReference type="ARBA" id="ARBA00023040"/>
    </source>
</evidence>
<accession>A0A3Q7PYC0</accession>
<dbReference type="InterPro" id="IPR000725">
    <property type="entry name" value="Olfact_rcpt"/>
</dbReference>
<reference key="1">
    <citation type="submission" date="2019-01" db="UniProtKB">
        <authorList>
            <consortium name="RefSeq"/>
        </authorList>
    </citation>
    <scope>IDENTIFICATION</scope>
</reference>
<feature type="transmembrane region" description="Helical" evidence="12">
    <location>
        <begin position="235"/>
        <end position="258"/>
    </location>
</feature>
<feature type="transmembrane region" description="Helical" evidence="12">
    <location>
        <begin position="55"/>
        <end position="76"/>
    </location>
</feature>
<feature type="transmembrane region" description="Helical" evidence="12">
    <location>
        <begin position="29"/>
        <end position="48"/>
    </location>
</feature>
<dbReference type="PRINTS" id="PR00245">
    <property type="entry name" value="OLFACTORYR"/>
</dbReference>
<dbReference type="PROSITE" id="PS00237">
    <property type="entry name" value="G_PROTEIN_RECEP_F1_1"/>
    <property type="match status" value="1"/>
</dbReference>
<comment type="subcellular location">
    <subcellularLocation>
        <location evidence="2 12">Cell membrane</location>
        <topology evidence="2 12">Multi-pass membrane protein</topology>
    </subcellularLocation>
</comment>
<evidence type="ECO:0000256" key="5">
    <source>
        <dbReference type="ARBA" id="ARBA00022725"/>
    </source>
</evidence>
<evidence type="ECO:0000256" key="13">
    <source>
        <dbReference type="SAM" id="MobiDB-lite"/>
    </source>
</evidence>
<feature type="transmembrane region" description="Helical" evidence="12">
    <location>
        <begin position="270"/>
        <end position="288"/>
    </location>
</feature>
<feature type="region of interest" description="Disordered" evidence="13">
    <location>
        <begin position="337"/>
        <end position="396"/>
    </location>
</feature>
<dbReference type="Proteomes" id="UP000286641">
    <property type="component" value="Unplaced"/>
</dbReference>
<dbReference type="InterPro" id="IPR050516">
    <property type="entry name" value="Olfactory_GPCR"/>
</dbReference>
<dbReference type="GO" id="GO:0004930">
    <property type="term" value="F:G protein-coupled receptor activity"/>
    <property type="evidence" value="ECO:0007669"/>
    <property type="project" value="UniProtKB-KW"/>
</dbReference>
<proteinExistence type="inferred from homology"/>
<keyword evidence="7 11" id="KW-0297">G-protein coupled receptor</keyword>
<evidence type="ECO:0000256" key="2">
    <source>
        <dbReference type="ARBA" id="ARBA00004651"/>
    </source>
</evidence>
<dbReference type="PROSITE" id="PS50262">
    <property type="entry name" value="G_PROTEIN_RECEP_F1_2"/>
    <property type="match status" value="1"/>
</dbReference>
<keyword evidence="6 12" id="KW-1133">Transmembrane helix</keyword>
<organism evidence="15 16">
    <name type="scientific">Callorhinus ursinus</name>
    <name type="common">Northern fur seal</name>
    <dbReference type="NCBI Taxonomy" id="34884"/>
    <lineage>
        <taxon>Eukaryota</taxon>
        <taxon>Metazoa</taxon>
        <taxon>Chordata</taxon>
        <taxon>Craniata</taxon>
        <taxon>Vertebrata</taxon>
        <taxon>Euteleostomi</taxon>
        <taxon>Mammalia</taxon>
        <taxon>Eutheria</taxon>
        <taxon>Laurasiatheria</taxon>
        <taxon>Carnivora</taxon>
        <taxon>Caniformia</taxon>
        <taxon>Pinnipedia</taxon>
        <taxon>Otariidae</taxon>
        <taxon>Callorhinus</taxon>
    </lineage>
</organism>
<dbReference type="CDD" id="cd15229">
    <property type="entry name" value="7tmA_OR8S1-like"/>
    <property type="match status" value="1"/>
</dbReference>
<evidence type="ECO:0000256" key="3">
    <source>
        <dbReference type="ARBA" id="ARBA00022475"/>
    </source>
</evidence>
<keyword evidence="4 11" id="KW-0812">Transmembrane</keyword>
<keyword evidence="12" id="KW-0716">Sensory transduction</keyword>
<keyword evidence="3 12" id="KW-1003">Cell membrane</keyword>